<comment type="similarity">
    <text evidence="1 7">Belongs to the peptidase S41A family.</text>
</comment>
<dbReference type="FunFam" id="2.30.42.10:FF:000063">
    <property type="entry name" value="Peptidase, S41 family"/>
    <property type="match status" value="1"/>
</dbReference>
<dbReference type="AlphaFoldDB" id="A0A372LNW3"/>
<dbReference type="OrthoDB" id="9812068at2"/>
<reference evidence="9 10" key="1">
    <citation type="submission" date="2018-08" db="EMBL/GenBank/DDBJ databases">
        <title>Bacillus chawlae sp. nov., Bacillus glennii sp. nov., and Bacillus saganii sp. nov. Isolated from the Vehicle Assembly Building at Kennedy Space Center where the Viking Spacecraft were Assembled.</title>
        <authorList>
            <person name="Seuylemezian A."/>
            <person name="Vaishampayan P."/>
        </authorList>
    </citation>
    <scope>NUCLEOTIDE SEQUENCE [LARGE SCALE GENOMIC DNA]</scope>
    <source>
        <strain evidence="9 10">V47-23a</strain>
    </source>
</reference>
<dbReference type="PANTHER" id="PTHR32060:SF29">
    <property type="entry name" value="CARBOXY-TERMINAL PROCESSING PROTEASE CTPB"/>
    <property type="match status" value="1"/>
</dbReference>
<evidence type="ECO:0000256" key="3">
    <source>
        <dbReference type="ARBA" id="ARBA00022801"/>
    </source>
</evidence>
<dbReference type="PANTHER" id="PTHR32060">
    <property type="entry name" value="TAIL-SPECIFIC PROTEASE"/>
    <property type="match status" value="1"/>
</dbReference>
<dbReference type="NCBIfam" id="TIGR00225">
    <property type="entry name" value="prc"/>
    <property type="match status" value="1"/>
</dbReference>
<dbReference type="Pfam" id="PF22694">
    <property type="entry name" value="CtpB_N-like"/>
    <property type="match status" value="1"/>
</dbReference>
<dbReference type="InterPro" id="IPR029045">
    <property type="entry name" value="ClpP/crotonase-like_dom_sf"/>
</dbReference>
<dbReference type="SUPFAM" id="SSF47090">
    <property type="entry name" value="PGBD-like"/>
    <property type="match status" value="1"/>
</dbReference>
<dbReference type="InterPro" id="IPR036366">
    <property type="entry name" value="PGBDSf"/>
</dbReference>
<dbReference type="GO" id="GO:0004252">
    <property type="term" value="F:serine-type endopeptidase activity"/>
    <property type="evidence" value="ECO:0007669"/>
    <property type="project" value="UniProtKB-EC"/>
</dbReference>
<evidence type="ECO:0000256" key="4">
    <source>
        <dbReference type="ARBA" id="ARBA00022825"/>
    </source>
</evidence>
<dbReference type="InterPro" id="IPR001478">
    <property type="entry name" value="PDZ"/>
</dbReference>
<evidence type="ECO:0000256" key="2">
    <source>
        <dbReference type="ARBA" id="ARBA00022670"/>
    </source>
</evidence>
<comment type="catalytic activity">
    <reaction evidence="5">
        <text>The enzyme shows specific recognition of a C-terminal tripeptide, Xaa-Yaa-Zaa, in which Xaa is preferably Ala or Leu, Yaa is preferably Ala or Tyr, and Zaa is preferably Ala, but then cleaves at a variable distance from the C-terminus. A typical cleavage is -Ala-Ala-|-Arg-Ala-Ala-Lys-Glu-Asn-Tyr-Ala-Leu-Ala-Ala.</text>
        <dbReference type="EC" id="3.4.21.102"/>
    </reaction>
</comment>
<dbReference type="SMART" id="SM00245">
    <property type="entry name" value="TSPc"/>
    <property type="match status" value="1"/>
</dbReference>
<evidence type="ECO:0000256" key="7">
    <source>
        <dbReference type="RuleBase" id="RU004404"/>
    </source>
</evidence>
<evidence type="ECO:0000313" key="10">
    <source>
        <dbReference type="Proteomes" id="UP000264541"/>
    </source>
</evidence>
<feature type="domain" description="PDZ" evidence="8">
    <location>
        <begin position="99"/>
        <end position="175"/>
    </location>
</feature>
<dbReference type="GO" id="GO:0006508">
    <property type="term" value="P:proteolysis"/>
    <property type="evidence" value="ECO:0007669"/>
    <property type="project" value="UniProtKB-KW"/>
</dbReference>
<dbReference type="InterPro" id="IPR036365">
    <property type="entry name" value="PGBD-like_sf"/>
</dbReference>
<evidence type="ECO:0000256" key="5">
    <source>
        <dbReference type="ARBA" id="ARBA00051784"/>
    </source>
</evidence>
<dbReference type="Gene3D" id="3.90.226.10">
    <property type="entry name" value="2-enoyl-CoA Hydratase, Chain A, domain 1"/>
    <property type="match status" value="1"/>
</dbReference>
<name>A0A372LNW3_9BACI</name>
<dbReference type="GO" id="GO:0030288">
    <property type="term" value="C:outer membrane-bounded periplasmic space"/>
    <property type="evidence" value="ECO:0007669"/>
    <property type="project" value="TreeGrafter"/>
</dbReference>
<keyword evidence="10" id="KW-1185">Reference proteome</keyword>
<dbReference type="GO" id="GO:0007165">
    <property type="term" value="P:signal transduction"/>
    <property type="evidence" value="ECO:0007669"/>
    <property type="project" value="TreeGrafter"/>
</dbReference>
<comment type="caution">
    <text evidence="9">The sequence shown here is derived from an EMBL/GenBank/DDBJ whole genome shotgun (WGS) entry which is preliminary data.</text>
</comment>
<dbReference type="Pfam" id="PF01471">
    <property type="entry name" value="PG_binding_1"/>
    <property type="match status" value="1"/>
</dbReference>
<dbReference type="Gene3D" id="3.30.750.44">
    <property type="match status" value="1"/>
</dbReference>
<dbReference type="FunFam" id="3.30.750.44:FF:000001">
    <property type="entry name" value="S41 family peptidase"/>
    <property type="match status" value="1"/>
</dbReference>
<dbReference type="CDD" id="cd06782">
    <property type="entry name" value="cpPDZ_CPP-like"/>
    <property type="match status" value="1"/>
</dbReference>
<dbReference type="Proteomes" id="UP000264541">
    <property type="component" value="Unassembled WGS sequence"/>
</dbReference>
<gene>
    <name evidence="9" type="ORF">D0469_09810</name>
</gene>
<evidence type="ECO:0000313" key="9">
    <source>
        <dbReference type="EMBL" id="RFU69359.1"/>
    </source>
</evidence>
<evidence type="ECO:0000256" key="1">
    <source>
        <dbReference type="ARBA" id="ARBA00009179"/>
    </source>
</evidence>
<keyword evidence="3 7" id="KW-0378">Hydrolase</keyword>
<evidence type="ECO:0000256" key="6">
    <source>
        <dbReference type="ARBA" id="ARBA00066637"/>
    </source>
</evidence>
<dbReference type="SUPFAM" id="SSF50156">
    <property type="entry name" value="PDZ domain-like"/>
    <property type="match status" value="1"/>
</dbReference>
<proteinExistence type="inferred from homology"/>
<dbReference type="InterPro" id="IPR004447">
    <property type="entry name" value="Peptidase_S41A"/>
</dbReference>
<dbReference type="SUPFAM" id="SSF52096">
    <property type="entry name" value="ClpP/crotonase"/>
    <property type="match status" value="1"/>
</dbReference>
<dbReference type="PROSITE" id="PS50106">
    <property type="entry name" value="PDZ"/>
    <property type="match status" value="1"/>
</dbReference>
<organism evidence="9 10">
    <name type="scientific">Peribacillus saganii</name>
    <dbReference type="NCBI Taxonomy" id="2303992"/>
    <lineage>
        <taxon>Bacteria</taxon>
        <taxon>Bacillati</taxon>
        <taxon>Bacillota</taxon>
        <taxon>Bacilli</taxon>
        <taxon>Bacillales</taxon>
        <taxon>Bacillaceae</taxon>
        <taxon>Peribacillus</taxon>
    </lineage>
</organism>
<dbReference type="SMART" id="SM00228">
    <property type="entry name" value="PDZ"/>
    <property type="match status" value="1"/>
</dbReference>
<dbReference type="InterPro" id="IPR002477">
    <property type="entry name" value="Peptidoglycan-bd-like"/>
</dbReference>
<sequence>MRRKWVLPAVAAVTLTAGVTGGMYLGSSEDGPLKKWIGKMETDGEVDKQEKAAVNDKELGKVEQAYDLILSSYVEEVESDQLVEGAIQGMLTTLDDPYSVYMDKETAKQFEETLDSSFEGIGTEIGIDEGKIIIISPYKNSPAEKAGLKPKDQILKVNGESVEGKNLYETRLKIRGKKGTSVTLEIKRDGVANPIIVKMVRAEIPLESVFSAVKEEKGKKMGYIELTTFSVNTAADFKNHLQKLEEQNIQGLIIDVRGNPGGLLSSVEEIVGNLVTNKKPYLQIEERNGDTRAYFTNLKEKKEYPIAVLMDKGSASASEILASALQEAGGYPLIGDRSFGKGTVQQPVPMGDGSNIKLTLFKWLSPDGNWIHKKGIEPTIEVHQPDYFNLQPLAIDKTLKRDDNSEQIKHAQEMLSGLGFESSRDDGYFDQRTEVAVKAFQQQNGIEVTGKLDQKTAGAIETALIEKIKDEQNDIQLKIALKYLAK</sequence>
<dbReference type="Pfam" id="PF03572">
    <property type="entry name" value="Peptidase_S41"/>
    <property type="match status" value="1"/>
</dbReference>
<dbReference type="Gene3D" id="1.10.101.10">
    <property type="entry name" value="PGBD-like superfamily/PGBD"/>
    <property type="match status" value="1"/>
</dbReference>
<protein>
    <recommendedName>
        <fullName evidence="6">C-terminal processing peptidase</fullName>
        <ecNumber evidence="6">3.4.21.102</ecNumber>
    </recommendedName>
</protein>
<evidence type="ECO:0000259" key="8">
    <source>
        <dbReference type="PROSITE" id="PS50106"/>
    </source>
</evidence>
<dbReference type="EC" id="3.4.21.102" evidence="6"/>
<keyword evidence="4 7" id="KW-0720">Serine protease</keyword>
<dbReference type="InterPro" id="IPR036034">
    <property type="entry name" value="PDZ_sf"/>
</dbReference>
<dbReference type="InterPro" id="IPR055210">
    <property type="entry name" value="CtpA/B_N"/>
</dbReference>
<dbReference type="Pfam" id="PF00595">
    <property type="entry name" value="PDZ"/>
    <property type="match status" value="1"/>
</dbReference>
<keyword evidence="2 7" id="KW-0645">Protease</keyword>
<dbReference type="InterPro" id="IPR005151">
    <property type="entry name" value="Tail-specific_protease"/>
</dbReference>
<dbReference type="EMBL" id="QVTE01000026">
    <property type="protein sequence ID" value="RFU69359.1"/>
    <property type="molecule type" value="Genomic_DNA"/>
</dbReference>
<dbReference type="CDD" id="cd07560">
    <property type="entry name" value="Peptidase_S41_CPP"/>
    <property type="match status" value="1"/>
</dbReference>
<accession>A0A372LNW3</accession>
<dbReference type="Gene3D" id="2.30.42.10">
    <property type="match status" value="1"/>
</dbReference>
<dbReference type="RefSeq" id="WP_117326567.1">
    <property type="nucleotide sequence ID" value="NZ_QVTE01000026.1"/>
</dbReference>